<name>A0ABD3NYU1_9STRA</name>
<dbReference type="InterPro" id="IPR029058">
    <property type="entry name" value="AB_hydrolase_fold"/>
</dbReference>
<evidence type="ECO:0000256" key="2">
    <source>
        <dbReference type="SAM" id="SignalP"/>
    </source>
</evidence>
<feature type="region of interest" description="Disordered" evidence="1">
    <location>
        <begin position="71"/>
        <end position="128"/>
    </location>
</feature>
<keyword evidence="2" id="KW-0732">Signal</keyword>
<dbReference type="Gene3D" id="3.40.50.1820">
    <property type="entry name" value="alpha/beta hydrolase"/>
    <property type="match status" value="1"/>
</dbReference>
<feature type="signal peptide" evidence="2">
    <location>
        <begin position="1"/>
        <end position="29"/>
    </location>
</feature>
<evidence type="ECO:0000313" key="4">
    <source>
        <dbReference type="EMBL" id="KAL3781085.1"/>
    </source>
</evidence>
<sequence>MKSMRRIDLYCRGTIPVFFLLLFLPLLGALPERSALQADNKRGGSDRVARFVFRRRPKMEEGVRMALASRPRRRCRRDERSAGGAATAPGDDEDDCDRCSPRGRDRGRLAAASSSLLSRRGRRKRGMSSSSRWAYRMAILASLAYRDFRDGGGSGWASFALADDPTPSRYLTTTGSADADGKKATPRSSTSSSSSAASRDDEERTSRSLRRMTSGIVDRFRVKLCQTRHGLLDRIAIRKAPSSLLSSPRLKREDILTKSTTKDECKRNVLRRKEGGKRYNVEWVLSDWHEETTNIRWHDTDLIIATSGTSDLVIAFAGTASTADAVTNIQTLEPASHSGLFDRQRGGSDDDDARNSTAASSPTLEGNVHRGYLNAYARVVRGKIRRLNNDNGDEEGRLRSAGSTLDDYYNGCLTMQRQMNASIDRDDAAMAKIIDKDHNKMNNKIKRRRKRHEKVICRSSGRRLMDILRNVTTSALRSGRNVHLVGHSLGGALATIHALDVAMNYDRDAAPTERLHLWTFGAPEVADSLFFESAGYHSRRMSDFFADPGRHHRYVTRSTKNCGTDVVASITSSALNRGRALRRLGGVRGDVIHVNEPSFLLSNATGVELHELRTYLRGISSSGSSSPENALRTDFPSHIKSWLGEEM</sequence>
<evidence type="ECO:0000259" key="3">
    <source>
        <dbReference type="Pfam" id="PF01764"/>
    </source>
</evidence>
<evidence type="ECO:0000256" key="1">
    <source>
        <dbReference type="SAM" id="MobiDB-lite"/>
    </source>
</evidence>
<protein>
    <recommendedName>
        <fullName evidence="3">Fungal lipase-type domain-containing protein</fullName>
    </recommendedName>
</protein>
<feature type="compositionally biased region" description="Basic and acidic residues" evidence="1">
    <location>
        <begin position="97"/>
        <end position="108"/>
    </location>
</feature>
<comment type="caution">
    <text evidence="4">The sequence shown here is derived from an EMBL/GenBank/DDBJ whole genome shotgun (WGS) entry which is preliminary data.</text>
</comment>
<dbReference type="CDD" id="cd00741">
    <property type="entry name" value="Lipase"/>
    <property type="match status" value="1"/>
</dbReference>
<feature type="compositionally biased region" description="Polar residues" evidence="1">
    <location>
        <begin position="355"/>
        <end position="364"/>
    </location>
</feature>
<dbReference type="Pfam" id="PF01764">
    <property type="entry name" value="Lipase_3"/>
    <property type="match status" value="1"/>
</dbReference>
<feature type="region of interest" description="Disordered" evidence="1">
    <location>
        <begin position="170"/>
        <end position="208"/>
    </location>
</feature>
<dbReference type="EMBL" id="JALLAZ020001084">
    <property type="protein sequence ID" value="KAL3781085.1"/>
    <property type="molecule type" value="Genomic_DNA"/>
</dbReference>
<feature type="domain" description="Fungal lipase-type" evidence="3">
    <location>
        <begin position="480"/>
        <end position="534"/>
    </location>
</feature>
<evidence type="ECO:0000313" key="5">
    <source>
        <dbReference type="Proteomes" id="UP001530315"/>
    </source>
</evidence>
<feature type="compositionally biased region" description="Low complexity" evidence="1">
    <location>
        <begin position="109"/>
        <end position="118"/>
    </location>
</feature>
<feature type="region of interest" description="Disordered" evidence="1">
    <location>
        <begin position="336"/>
        <end position="366"/>
    </location>
</feature>
<proteinExistence type="predicted"/>
<feature type="compositionally biased region" description="Low complexity" evidence="1">
    <location>
        <begin position="188"/>
        <end position="197"/>
    </location>
</feature>
<reference evidence="4 5" key="1">
    <citation type="submission" date="2024-10" db="EMBL/GenBank/DDBJ databases">
        <title>Updated reference genomes for cyclostephanoid diatoms.</title>
        <authorList>
            <person name="Roberts W.R."/>
            <person name="Alverson A.J."/>
        </authorList>
    </citation>
    <scope>NUCLEOTIDE SEQUENCE [LARGE SCALE GENOMIC DNA]</scope>
    <source>
        <strain evidence="4 5">AJA276-08</strain>
    </source>
</reference>
<dbReference type="InterPro" id="IPR051218">
    <property type="entry name" value="Sec_MonoDiacylglyc_Lipase"/>
</dbReference>
<gene>
    <name evidence="4" type="ORF">ACHAW5_011227</name>
</gene>
<organism evidence="4 5">
    <name type="scientific">Stephanodiscus triporus</name>
    <dbReference type="NCBI Taxonomy" id="2934178"/>
    <lineage>
        <taxon>Eukaryota</taxon>
        <taxon>Sar</taxon>
        <taxon>Stramenopiles</taxon>
        <taxon>Ochrophyta</taxon>
        <taxon>Bacillariophyta</taxon>
        <taxon>Coscinodiscophyceae</taxon>
        <taxon>Thalassiosirophycidae</taxon>
        <taxon>Stephanodiscales</taxon>
        <taxon>Stephanodiscaceae</taxon>
        <taxon>Stephanodiscus</taxon>
    </lineage>
</organism>
<dbReference type="PANTHER" id="PTHR45856:SF24">
    <property type="entry name" value="FUNGAL LIPASE-LIKE DOMAIN-CONTAINING PROTEIN"/>
    <property type="match status" value="1"/>
</dbReference>
<feature type="chain" id="PRO_5044891328" description="Fungal lipase-type domain-containing protein" evidence="2">
    <location>
        <begin position="30"/>
        <end position="647"/>
    </location>
</feature>
<accession>A0ABD3NYU1</accession>
<dbReference type="SUPFAM" id="SSF53474">
    <property type="entry name" value="alpha/beta-Hydrolases"/>
    <property type="match status" value="1"/>
</dbReference>
<keyword evidence="5" id="KW-1185">Reference proteome</keyword>
<dbReference type="AlphaFoldDB" id="A0ABD3NYU1"/>
<dbReference type="Proteomes" id="UP001530315">
    <property type="component" value="Unassembled WGS sequence"/>
</dbReference>
<dbReference type="PANTHER" id="PTHR45856">
    <property type="entry name" value="ALPHA/BETA-HYDROLASES SUPERFAMILY PROTEIN"/>
    <property type="match status" value="1"/>
</dbReference>
<dbReference type="InterPro" id="IPR002921">
    <property type="entry name" value="Fungal_lipase-type"/>
</dbReference>